<keyword evidence="4" id="KW-0653">Protein transport</keyword>
<name>A0A4Z0WDJ6_9GAMM</name>
<dbReference type="NCBIfam" id="TIGR02515">
    <property type="entry name" value="IV_pilus_PilQ"/>
    <property type="match status" value="1"/>
</dbReference>
<evidence type="ECO:0000256" key="6">
    <source>
        <dbReference type="ARBA" id="ARBA00023237"/>
    </source>
</evidence>
<comment type="caution">
    <text evidence="10">The sequence shown here is derived from an EMBL/GenBank/DDBJ whole genome shotgun (WGS) entry which is preliminary data.</text>
</comment>
<evidence type="ECO:0000256" key="3">
    <source>
        <dbReference type="ARBA" id="ARBA00022729"/>
    </source>
</evidence>
<evidence type="ECO:0000256" key="5">
    <source>
        <dbReference type="ARBA" id="ARBA00023136"/>
    </source>
</evidence>
<dbReference type="Gene3D" id="3.30.1370.120">
    <property type="match status" value="1"/>
</dbReference>
<organism evidence="10 11">
    <name type="scientific">Natronospirillum operosum</name>
    <dbReference type="NCBI Taxonomy" id="2759953"/>
    <lineage>
        <taxon>Bacteria</taxon>
        <taxon>Pseudomonadati</taxon>
        <taxon>Pseudomonadota</taxon>
        <taxon>Gammaproteobacteria</taxon>
        <taxon>Oceanospirillales</taxon>
        <taxon>Natronospirillaceae</taxon>
        <taxon>Natronospirillum</taxon>
    </lineage>
</organism>
<protein>
    <submittedName>
        <fullName evidence="10">Type IV pilus secretin family protein</fullName>
    </submittedName>
</protein>
<evidence type="ECO:0000256" key="8">
    <source>
        <dbReference type="RuleBase" id="RU004004"/>
    </source>
</evidence>
<dbReference type="EMBL" id="SRMF01000003">
    <property type="protein sequence ID" value="TGG93282.1"/>
    <property type="molecule type" value="Genomic_DNA"/>
</dbReference>
<gene>
    <name evidence="10" type="ORF">E4656_09495</name>
</gene>
<dbReference type="InterPro" id="IPR001775">
    <property type="entry name" value="GspD/PilQ"/>
</dbReference>
<dbReference type="InterPro" id="IPR005644">
    <property type="entry name" value="NolW-like"/>
</dbReference>
<dbReference type="InterPro" id="IPR004846">
    <property type="entry name" value="T2SS/T3SS_dom"/>
</dbReference>
<dbReference type="InterPro" id="IPR021731">
    <property type="entry name" value="AMIN_dom"/>
</dbReference>
<dbReference type="Pfam" id="PF03958">
    <property type="entry name" value="Secretin_N"/>
    <property type="match status" value="1"/>
</dbReference>
<keyword evidence="11" id="KW-1185">Reference proteome</keyword>
<sequence length="699" mass="75764">MMKITTACTSMGRVLGSALAALVLAPLSWSVDLTDISFVGLDGGRAEITLQFDGPAPQPTSYEIQQPARISIDLPDTVSALPERYYTIGLGNTRAATVLTSGDRTRVVLNLNRLETHDIERTDERTLVVRVGGPRGVSQVAQEGRASGQVQDLDFRRNEDGEAQVRIQMSDNRANVDISRSSGRILVDIPEYELPSELARRLDVLDFSTAVRYITARQLGDGTRIEIEPEPNFDYAAFQTGNTLAINVKELTADEQVAAEDEFPFTGERISFNFQDVELRRVLQIIADTAGKSLVVADNVGGNITILLDNVPWDQALDIILTARNLDQRAQGDVLLIAPAQEIAEQEQQRLANQQAMEELAPLETEFVQINYTTASNVLSFIRDDENLLSSRGAATIDSRTNSLMIRDTAPNLMRIREAIDFIDIPVRQVMLESRIVVAQSSFTNDMGIRWGGGALARGGATSGYITTGGMGGAQDFRQIGSQWSEFYDDLGQGGQGTPPSYQSVAVPTNTSIQAIPQPLNSNAAAFTVGFAALDYALDLELSALESRGQAEIVSQPKLITSDGNEAEIASGTTIPFPGADGGTEFVDAVLSMTATPQITPDNRVMLQLEVIQDSPAGGGSGNINTNTLRTQVLVDDGETLVLGGVYRVEDVEEVTQIPVLGDLPILGRFFRSTSQLELKNELLIFITPRLIEDRVAGN</sequence>
<proteinExistence type="inferred from homology"/>
<keyword evidence="2 8" id="KW-0813">Transport</keyword>
<dbReference type="InterPro" id="IPR013355">
    <property type="entry name" value="Pilus_4_PilQ"/>
</dbReference>
<dbReference type="Pfam" id="PF00263">
    <property type="entry name" value="Secretin"/>
    <property type="match status" value="1"/>
</dbReference>
<evidence type="ECO:0000256" key="1">
    <source>
        <dbReference type="ARBA" id="ARBA00004370"/>
    </source>
</evidence>
<evidence type="ECO:0000313" key="10">
    <source>
        <dbReference type="EMBL" id="TGG93282.1"/>
    </source>
</evidence>
<dbReference type="OrthoDB" id="9775455at2"/>
<evidence type="ECO:0000259" key="9">
    <source>
        <dbReference type="SMART" id="SM00965"/>
    </source>
</evidence>
<comment type="similarity">
    <text evidence="7">Belongs to the bacterial secretin family.</text>
</comment>
<dbReference type="GO" id="GO:0009279">
    <property type="term" value="C:cell outer membrane"/>
    <property type="evidence" value="ECO:0007669"/>
    <property type="project" value="UniProtKB-SubCell"/>
</dbReference>
<dbReference type="Pfam" id="PF11741">
    <property type="entry name" value="AMIN"/>
    <property type="match status" value="2"/>
</dbReference>
<dbReference type="InterPro" id="IPR011662">
    <property type="entry name" value="Secretin/TonB_short_N"/>
</dbReference>
<dbReference type="InterPro" id="IPR038591">
    <property type="entry name" value="NolW-like_sf"/>
</dbReference>
<evidence type="ECO:0000256" key="2">
    <source>
        <dbReference type="ARBA" id="ARBA00022448"/>
    </source>
</evidence>
<evidence type="ECO:0000256" key="7">
    <source>
        <dbReference type="RuleBase" id="RU004003"/>
    </source>
</evidence>
<dbReference type="PANTHER" id="PTHR30604:SF1">
    <property type="entry name" value="DNA UTILIZATION PROTEIN HOFQ"/>
    <property type="match status" value="1"/>
</dbReference>
<dbReference type="Proteomes" id="UP000297475">
    <property type="component" value="Unassembled WGS sequence"/>
</dbReference>
<accession>A0A4Z0WDJ6</accession>
<dbReference type="Gene3D" id="2.60.40.3470">
    <property type="match status" value="1"/>
</dbReference>
<keyword evidence="5" id="KW-0472">Membrane</keyword>
<dbReference type="PRINTS" id="PR00811">
    <property type="entry name" value="BCTERIALGSPD"/>
</dbReference>
<feature type="domain" description="Secretin/TonB short N-terminal" evidence="9">
    <location>
        <begin position="292"/>
        <end position="340"/>
    </location>
</feature>
<evidence type="ECO:0000313" key="11">
    <source>
        <dbReference type="Proteomes" id="UP000297475"/>
    </source>
</evidence>
<dbReference type="Gene3D" id="3.30.1370.130">
    <property type="match status" value="1"/>
</dbReference>
<dbReference type="InterPro" id="IPR051808">
    <property type="entry name" value="Type_IV_pilus_biogenesis"/>
</dbReference>
<dbReference type="PANTHER" id="PTHR30604">
    <property type="entry name" value="PROTEIN TRANSPORT PROTEIN HOFQ"/>
    <property type="match status" value="1"/>
</dbReference>
<keyword evidence="6" id="KW-0998">Cell outer membrane</keyword>
<reference evidence="10 11" key="1">
    <citation type="submission" date="2019-04" db="EMBL/GenBank/DDBJ databases">
        <title>Natronospirillum operosus gen. nov., sp. nov., a haloalkaliphilic satellite isolated from decaying biomass of laboratory culture of cyanobacterium Geitlerinema sp. and proposal of Natronospirillaceae fam. nov. and Saccharospirillaceae fam. nov.</title>
        <authorList>
            <person name="Kevbrin V."/>
            <person name="Boltyanskaya Y."/>
            <person name="Koziaeva V."/>
            <person name="Grouzdev D.S."/>
            <person name="Park M."/>
            <person name="Cho J."/>
        </authorList>
    </citation>
    <scope>NUCLEOTIDE SEQUENCE [LARGE SCALE GENOMIC DNA]</scope>
    <source>
        <strain evidence="10 11">G-116</strain>
    </source>
</reference>
<evidence type="ECO:0000256" key="4">
    <source>
        <dbReference type="ARBA" id="ARBA00022927"/>
    </source>
</evidence>
<comment type="subcellular location">
    <subcellularLocation>
        <location evidence="8">Cell outer membrane</location>
    </subcellularLocation>
    <subcellularLocation>
        <location evidence="1">Membrane</location>
    </subcellularLocation>
</comment>
<dbReference type="GO" id="GO:0009306">
    <property type="term" value="P:protein secretion"/>
    <property type="evidence" value="ECO:0007669"/>
    <property type="project" value="InterPro"/>
</dbReference>
<dbReference type="AlphaFoldDB" id="A0A4Z0WDJ6"/>
<keyword evidence="3" id="KW-0732">Signal</keyword>
<dbReference type="SMART" id="SM00965">
    <property type="entry name" value="STN"/>
    <property type="match status" value="1"/>
</dbReference>